<protein>
    <recommendedName>
        <fullName evidence="3">F-box domain-containing protein</fullName>
    </recommendedName>
</protein>
<gene>
    <name evidence="1" type="ORF">R3P38DRAFT_2620148</name>
</gene>
<evidence type="ECO:0000313" key="1">
    <source>
        <dbReference type="EMBL" id="KAK7031756.1"/>
    </source>
</evidence>
<evidence type="ECO:0008006" key="3">
    <source>
        <dbReference type="Google" id="ProtNLM"/>
    </source>
</evidence>
<name>A0AAW0BYT1_9AGAR</name>
<organism evidence="1 2">
    <name type="scientific">Favolaschia claudopus</name>
    <dbReference type="NCBI Taxonomy" id="2862362"/>
    <lineage>
        <taxon>Eukaryota</taxon>
        <taxon>Fungi</taxon>
        <taxon>Dikarya</taxon>
        <taxon>Basidiomycota</taxon>
        <taxon>Agaricomycotina</taxon>
        <taxon>Agaricomycetes</taxon>
        <taxon>Agaricomycetidae</taxon>
        <taxon>Agaricales</taxon>
        <taxon>Marasmiineae</taxon>
        <taxon>Mycenaceae</taxon>
        <taxon>Favolaschia</taxon>
    </lineage>
</organism>
<dbReference type="Proteomes" id="UP001362999">
    <property type="component" value="Unassembled WGS sequence"/>
</dbReference>
<accession>A0AAW0BYT1</accession>
<dbReference type="EMBL" id="JAWWNJ010000024">
    <property type="protein sequence ID" value="KAK7031756.1"/>
    <property type="molecule type" value="Genomic_DNA"/>
</dbReference>
<sequence length="262" mass="29490">MAGIPQLPVELLMKIISTLWHMPLSATERIIFMRSSALVNSTWAEICSFESSRDVYIPSAAFCDHFIERIRPPRRATTTSTAAPSYAASFMALFSPRPTHAASTSMRHHSPNLMCESITIQITNDDVHPPKDRLMRMPMGAVLDTLLEIIDAWSLVPNLRRLSVEYMNAGFDDIFARAGFAPLPEQATHLDVRYSFSDAMPIWLAESLRRKQGKQRRLRWRAAGISHLSVRGAGENTVVDLLNSCPSVRVLELEGRAFERTH</sequence>
<evidence type="ECO:0000313" key="2">
    <source>
        <dbReference type="Proteomes" id="UP001362999"/>
    </source>
</evidence>
<comment type="caution">
    <text evidence="1">The sequence shown here is derived from an EMBL/GenBank/DDBJ whole genome shotgun (WGS) entry which is preliminary data.</text>
</comment>
<keyword evidence="2" id="KW-1185">Reference proteome</keyword>
<dbReference type="AlphaFoldDB" id="A0AAW0BYT1"/>
<proteinExistence type="predicted"/>
<reference evidence="1 2" key="1">
    <citation type="journal article" date="2024" name="J Genomics">
        <title>Draft genome sequencing and assembly of Favolaschia claudopus CIRM-BRFM 2984 isolated from oak limbs.</title>
        <authorList>
            <person name="Navarro D."/>
            <person name="Drula E."/>
            <person name="Chaduli D."/>
            <person name="Cazenave R."/>
            <person name="Ahrendt S."/>
            <person name="Wang J."/>
            <person name="Lipzen A."/>
            <person name="Daum C."/>
            <person name="Barry K."/>
            <person name="Grigoriev I.V."/>
            <person name="Favel A."/>
            <person name="Rosso M.N."/>
            <person name="Martin F."/>
        </authorList>
    </citation>
    <scope>NUCLEOTIDE SEQUENCE [LARGE SCALE GENOMIC DNA]</scope>
    <source>
        <strain evidence="1 2">CIRM-BRFM 2984</strain>
    </source>
</reference>